<dbReference type="OMA" id="FGQWTIT"/>
<dbReference type="GO" id="GO:0080008">
    <property type="term" value="C:Cul4-RING E3 ubiquitin ligase complex"/>
    <property type="evidence" value="ECO:0007669"/>
    <property type="project" value="TreeGrafter"/>
</dbReference>
<dbReference type="PANTHER" id="PTHR19847:SF7">
    <property type="entry name" value="DDB1- AND CUL4-ASSOCIATED FACTOR 11"/>
    <property type="match status" value="1"/>
</dbReference>
<dbReference type="HOGENOM" id="CLU_014280_1_0_1"/>
<dbReference type="GO" id="GO:0043161">
    <property type="term" value="P:proteasome-mediated ubiquitin-dependent protein catabolic process"/>
    <property type="evidence" value="ECO:0007669"/>
    <property type="project" value="TreeGrafter"/>
</dbReference>
<evidence type="ECO:0000256" key="3">
    <source>
        <dbReference type="PROSITE-ProRule" id="PRU00221"/>
    </source>
</evidence>
<dbReference type="AlphaFoldDB" id="C5FZC7"/>
<dbReference type="GeneID" id="9227481"/>
<dbReference type="PROSITE" id="PS50294">
    <property type="entry name" value="WD_REPEATS_REGION"/>
    <property type="match status" value="2"/>
</dbReference>
<evidence type="ECO:0000256" key="5">
    <source>
        <dbReference type="SAM" id="Phobius"/>
    </source>
</evidence>
<dbReference type="EMBL" id="DS995708">
    <property type="protein sequence ID" value="EEQ35230.1"/>
    <property type="molecule type" value="Genomic_DNA"/>
</dbReference>
<keyword evidence="2" id="KW-0677">Repeat</keyword>
<keyword evidence="5" id="KW-0812">Transmembrane</keyword>
<dbReference type="Proteomes" id="UP000002035">
    <property type="component" value="Unassembled WGS sequence"/>
</dbReference>
<dbReference type="FunFam" id="2.130.10.10:FF:000557">
    <property type="entry name" value="WD repeat protein"/>
    <property type="match status" value="1"/>
</dbReference>
<feature type="compositionally biased region" description="Acidic residues" evidence="4">
    <location>
        <begin position="62"/>
        <end position="82"/>
    </location>
</feature>
<keyword evidence="1 3" id="KW-0853">WD repeat</keyword>
<evidence type="ECO:0000313" key="7">
    <source>
        <dbReference type="Proteomes" id="UP000002035"/>
    </source>
</evidence>
<gene>
    <name evidence="6" type="ORF">MCYG_08049</name>
</gene>
<feature type="region of interest" description="Disordered" evidence="4">
    <location>
        <begin position="1"/>
        <end position="112"/>
    </location>
</feature>
<dbReference type="SMART" id="SM00320">
    <property type="entry name" value="WD40"/>
    <property type="match status" value="5"/>
</dbReference>
<dbReference type="OrthoDB" id="63070at2759"/>
<keyword evidence="5" id="KW-1133">Transmembrane helix</keyword>
<organism evidence="6 7">
    <name type="scientific">Arthroderma otae (strain ATCC MYA-4605 / CBS 113480)</name>
    <name type="common">Microsporum canis</name>
    <dbReference type="NCBI Taxonomy" id="554155"/>
    <lineage>
        <taxon>Eukaryota</taxon>
        <taxon>Fungi</taxon>
        <taxon>Dikarya</taxon>
        <taxon>Ascomycota</taxon>
        <taxon>Pezizomycotina</taxon>
        <taxon>Eurotiomycetes</taxon>
        <taxon>Eurotiomycetidae</taxon>
        <taxon>Onygenales</taxon>
        <taxon>Arthrodermataceae</taxon>
        <taxon>Microsporum</taxon>
    </lineage>
</organism>
<feature type="compositionally biased region" description="Polar residues" evidence="4">
    <location>
        <begin position="1"/>
        <end position="19"/>
    </location>
</feature>
<evidence type="ECO:0000256" key="2">
    <source>
        <dbReference type="ARBA" id="ARBA00022737"/>
    </source>
</evidence>
<evidence type="ECO:0000256" key="4">
    <source>
        <dbReference type="SAM" id="MobiDB-lite"/>
    </source>
</evidence>
<evidence type="ECO:0000313" key="6">
    <source>
        <dbReference type="EMBL" id="EEQ35230.1"/>
    </source>
</evidence>
<dbReference type="Gene3D" id="2.130.10.10">
    <property type="entry name" value="YVTN repeat-like/Quinoprotein amine dehydrogenase"/>
    <property type="match status" value="2"/>
</dbReference>
<feature type="repeat" description="WD" evidence="3">
    <location>
        <begin position="460"/>
        <end position="501"/>
    </location>
</feature>
<accession>C5FZC7</accession>
<dbReference type="PANTHER" id="PTHR19847">
    <property type="entry name" value="DDB1- AND CUL4-ASSOCIATED FACTOR 11"/>
    <property type="match status" value="1"/>
</dbReference>
<dbReference type="SUPFAM" id="SSF50978">
    <property type="entry name" value="WD40 repeat-like"/>
    <property type="match status" value="1"/>
</dbReference>
<proteinExistence type="predicted"/>
<feature type="transmembrane region" description="Helical" evidence="5">
    <location>
        <begin position="122"/>
        <end position="147"/>
    </location>
</feature>
<dbReference type="InterPro" id="IPR020472">
    <property type="entry name" value="WD40_PAC1"/>
</dbReference>
<keyword evidence="5" id="KW-0472">Membrane</keyword>
<dbReference type="InterPro" id="IPR015943">
    <property type="entry name" value="WD40/YVTN_repeat-like_dom_sf"/>
</dbReference>
<protein>
    <submittedName>
        <fullName evidence="6">WD repeat protein</fullName>
    </submittedName>
</protein>
<feature type="repeat" description="WD" evidence="3">
    <location>
        <begin position="413"/>
        <end position="447"/>
    </location>
</feature>
<dbReference type="Pfam" id="PF00400">
    <property type="entry name" value="WD40"/>
    <property type="match status" value="4"/>
</dbReference>
<dbReference type="PROSITE" id="PS50082">
    <property type="entry name" value="WD_REPEATS_2"/>
    <property type="match status" value="2"/>
</dbReference>
<dbReference type="eggNOG" id="KOG0266">
    <property type="taxonomic scope" value="Eukaryota"/>
</dbReference>
<dbReference type="InterPro" id="IPR036322">
    <property type="entry name" value="WD40_repeat_dom_sf"/>
</dbReference>
<dbReference type="RefSeq" id="XP_002842966.1">
    <property type="nucleotide sequence ID" value="XM_002842920.1"/>
</dbReference>
<keyword evidence="7" id="KW-1185">Reference proteome</keyword>
<dbReference type="InterPro" id="IPR051859">
    <property type="entry name" value="DCAF"/>
</dbReference>
<reference evidence="7" key="1">
    <citation type="journal article" date="2012" name="MBio">
        <title>Comparative genome analysis of Trichophyton rubrum and related dermatophytes reveals candidate genes involved in infection.</title>
        <authorList>
            <person name="Martinez D.A."/>
            <person name="Oliver B.G."/>
            <person name="Graeser Y."/>
            <person name="Goldberg J.M."/>
            <person name="Li W."/>
            <person name="Martinez-Rossi N.M."/>
            <person name="Monod M."/>
            <person name="Shelest E."/>
            <person name="Barton R.C."/>
            <person name="Birch E."/>
            <person name="Brakhage A.A."/>
            <person name="Chen Z."/>
            <person name="Gurr S.J."/>
            <person name="Heiman D."/>
            <person name="Heitman J."/>
            <person name="Kosti I."/>
            <person name="Rossi A."/>
            <person name="Saif S."/>
            <person name="Samalova M."/>
            <person name="Saunders C.W."/>
            <person name="Shea T."/>
            <person name="Summerbell R.C."/>
            <person name="Xu J."/>
            <person name="Young S."/>
            <person name="Zeng Q."/>
            <person name="Birren B.W."/>
            <person name="Cuomo C.A."/>
            <person name="White T.C."/>
        </authorList>
    </citation>
    <scope>NUCLEOTIDE SEQUENCE [LARGE SCALE GENOMIC DNA]</scope>
    <source>
        <strain evidence="7">ATCC MYA-4605 / CBS 113480</strain>
    </source>
</reference>
<dbReference type="STRING" id="554155.C5FZC7"/>
<name>C5FZC7_ARTOC</name>
<evidence type="ECO:0000256" key="1">
    <source>
        <dbReference type="ARBA" id="ARBA00022574"/>
    </source>
</evidence>
<dbReference type="InterPro" id="IPR001680">
    <property type="entry name" value="WD40_rpt"/>
</dbReference>
<dbReference type="VEuPathDB" id="FungiDB:MCYG_08049"/>
<dbReference type="PRINTS" id="PR00320">
    <property type="entry name" value="GPROTEINBRPT"/>
</dbReference>
<sequence>MPSRTPTRQEESSPATGNPDSIYHLAHDWGSVNTIENRGDQMETDSGDDGRWDPLTGRPGDIDDSDDNDEDDEFDDSDEDQHDVELQFSVHETPGNTATGSGGEGQNDRPGRVRSMGCNISLAWNLQITFPFGLLIGLVLVTTAQLFRLIGANELHRILQGHGVLRSRSMEDGANYDIYGLYGNRRAKRTGPSKYPKPPSQVGQELMRSGDYGSNPHYVDRLKGRNNKLATRLMYRELGAGPRGTELRSSRELSQDLIPGSSADTIIHYDNPCYSGQFSDDGNFFFVSSQDFNVRMYDTSNPYIWKHYKTVEYPIGQWTITDATLSPDNKFLAYSSIRSVVCLAGTDPSSTTDPILLHFEHGPQNAPLNAIFGTRFGIWSVRFSGDGREIVAGTSANSVLVYDIETQKTVLQLRKHGDDVNAVCYGDKMSPHILYSGSDDSTIRVWDRRSMADGREAGIFVGHTEGITFVDSKGDGRYVLSNSKDQTMKLWDLRKMVTTAKFADMDTARYSTSFDYRFSPYLEEDYTPHPHDCSAVTFHGHGVLRTLIRCHFSPPGSTNSRYVYTGSHDGKVYIYNLDATLAKVIDVGEITRHTWSDKNFATSLNLDSKEVKACVRDASWHPNAPVIAATSWNGWGMSEGTCTVHSWTDGALDDEGLPGMGWHWESELQLPSGRG</sequence>